<dbReference type="PANTHER" id="PTHR30435:SF1">
    <property type="entry name" value="FLAGELLAR HOOK PROTEIN FLGE"/>
    <property type="match status" value="1"/>
</dbReference>
<keyword evidence="11" id="KW-1185">Reference proteome</keyword>
<keyword evidence="4 5" id="KW-0975">Bacterial flagellum</keyword>
<dbReference type="Pfam" id="PF00460">
    <property type="entry name" value="Flg_bb_rod"/>
    <property type="match status" value="1"/>
</dbReference>
<dbReference type="SUPFAM" id="SSF117143">
    <property type="entry name" value="Flagellar hook protein flgE"/>
    <property type="match status" value="1"/>
</dbReference>
<evidence type="ECO:0000313" key="10">
    <source>
        <dbReference type="EMBL" id="MEX6428863.1"/>
    </source>
</evidence>
<dbReference type="Pfam" id="PF22692">
    <property type="entry name" value="LlgE_F_G_D1"/>
    <property type="match status" value="1"/>
</dbReference>
<sequence length="434" mass="43524">MTKSLSAAITGINADQQWLDNIANNIANSNTVGYQSTSIQFADLLYQQSQGAGAPIVGVQGGTNPIVVGSGVRVASTNTNFAQGTMQQTGVSTDLAISGNGFLVVNQGGQNYYTTDGALQLDAAGQLVTSTGAIVQGWAPSANGQINQNAPLTGITIPQGQVANPVETQNITLGGNLAAGATSPVTVTTTAYDSLGNPIPITFTFTPSTTTANQWTVTATVPTPGSTTTPPGTTPLDLGGATSQTITFDSTTGQVKTVSGSTTGTNNLALSNFPTGYNLKTPSMNLDFPAVGSNGAVTQFAGNSSSLAVTSQDGAASGALTGFSIGSEGTVQGTYANGTKQILGQIASAMFTNPQGLAKQGNLLYQATLNSGAAQLGTAGTGGRGTFVGGSVEESNVNLGNELTNLVLAQTAYQANTKVVSTTASVLQALVQMA</sequence>
<dbReference type="InterPro" id="IPR053967">
    <property type="entry name" value="LlgE_F_G-like_D1"/>
</dbReference>
<dbReference type="PANTHER" id="PTHR30435">
    <property type="entry name" value="FLAGELLAR PROTEIN"/>
    <property type="match status" value="1"/>
</dbReference>
<dbReference type="Gene3D" id="2.60.98.20">
    <property type="entry name" value="Flagellar hook protein FlgE"/>
    <property type="match status" value="1"/>
</dbReference>
<protein>
    <recommendedName>
        <fullName evidence="3 5">Flagellar hook protein FlgE</fullName>
    </recommendedName>
</protein>
<evidence type="ECO:0000259" key="8">
    <source>
        <dbReference type="Pfam" id="PF07559"/>
    </source>
</evidence>
<dbReference type="InterPro" id="IPR037925">
    <property type="entry name" value="FlgE/F/G-like"/>
</dbReference>
<evidence type="ECO:0000256" key="3">
    <source>
        <dbReference type="ARBA" id="ARBA00019015"/>
    </source>
</evidence>
<dbReference type="InterPro" id="IPR037058">
    <property type="entry name" value="Falgellar_hook_FlgE_sf"/>
</dbReference>
<keyword evidence="10" id="KW-0282">Flagellum</keyword>
<dbReference type="Pfam" id="PF07559">
    <property type="entry name" value="FlgE_D2"/>
    <property type="match status" value="1"/>
</dbReference>
<feature type="domain" description="Flagellar basal-body/hook protein C-terminal" evidence="7">
    <location>
        <begin position="390"/>
        <end position="433"/>
    </location>
</feature>
<evidence type="ECO:0000256" key="2">
    <source>
        <dbReference type="ARBA" id="ARBA00009677"/>
    </source>
</evidence>
<dbReference type="InterPro" id="IPR001444">
    <property type="entry name" value="Flag_bb_rod_N"/>
</dbReference>
<organism evidence="10 11">
    <name type="scientific">Ferrimicrobium acidiphilum</name>
    <dbReference type="NCBI Taxonomy" id="121039"/>
    <lineage>
        <taxon>Bacteria</taxon>
        <taxon>Bacillati</taxon>
        <taxon>Actinomycetota</taxon>
        <taxon>Acidimicrobiia</taxon>
        <taxon>Acidimicrobiales</taxon>
        <taxon>Acidimicrobiaceae</taxon>
        <taxon>Ferrimicrobium</taxon>
    </lineage>
</organism>
<proteinExistence type="inferred from homology"/>
<evidence type="ECO:0000256" key="5">
    <source>
        <dbReference type="RuleBase" id="RU362116"/>
    </source>
</evidence>
<name>A0ABV3Y2X4_9ACTN</name>
<dbReference type="RefSeq" id="WP_369084250.1">
    <property type="nucleotide sequence ID" value="NZ_JBFSHR010000007.1"/>
</dbReference>
<evidence type="ECO:0000259" key="6">
    <source>
        <dbReference type="Pfam" id="PF00460"/>
    </source>
</evidence>
<gene>
    <name evidence="10" type="ORF">AB6A68_03305</name>
</gene>
<evidence type="ECO:0000313" key="11">
    <source>
        <dbReference type="Proteomes" id="UP001560267"/>
    </source>
</evidence>
<evidence type="ECO:0000256" key="1">
    <source>
        <dbReference type="ARBA" id="ARBA00004117"/>
    </source>
</evidence>
<dbReference type="InterPro" id="IPR010930">
    <property type="entry name" value="Flg_bb/hook_C_dom"/>
</dbReference>
<evidence type="ECO:0000256" key="4">
    <source>
        <dbReference type="ARBA" id="ARBA00023143"/>
    </source>
</evidence>
<evidence type="ECO:0000259" key="7">
    <source>
        <dbReference type="Pfam" id="PF06429"/>
    </source>
</evidence>
<comment type="similarity">
    <text evidence="2 5">Belongs to the flagella basal body rod proteins family.</text>
</comment>
<keyword evidence="10" id="KW-0969">Cilium</keyword>
<dbReference type="Proteomes" id="UP001560267">
    <property type="component" value="Unassembled WGS sequence"/>
</dbReference>
<dbReference type="NCBIfam" id="TIGR03506">
    <property type="entry name" value="FlgEFG_subfam"/>
    <property type="match status" value="1"/>
</dbReference>
<dbReference type="InterPro" id="IPR011491">
    <property type="entry name" value="FlgE_D2"/>
</dbReference>
<feature type="domain" description="Flagellar basal body rod protein N-terminal" evidence="6">
    <location>
        <begin position="7"/>
        <end position="35"/>
    </location>
</feature>
<keyword evidence="10" id="KW-0966">Cell projection</keyword>
<comment type="function">
    <text evidence="5">A flexible structure which links the flagellar filament to the drive apparatus in the basal body.</text>
</comment>
<accession>A0ABV3Y2X4</accession>
<feature type="domain" description="Flagellar hook protein FlgE D2" evidence="8">
    <location>
        <begin position="186"/>
        <end position="314"/>
    </location>
</feature>
<dbReference type="Pfam" id="PF06429">
    <property type="entry name" value="Flg_bbr_C"/>
    <property type="match status" value="1"/>
</dbReference>
<dbReference type="InterPro" id="IPR020013">
    <property type="entry name" value="Flagellar_FlgE/F/G"/>
</dbReference>
<dbReference type="EMBL" id="JBFSHR010000007">
    <property type="protein sequence ID" value="MEX6428863.1"/>
    <property type="molecule type" value="Genomic_DNA"/>
</dbReference>
<evidence type="ECO:0000259" key="9">
    <source>
        <dbReference type="Pfam" id="PF22692"/>
    </source>
</evidence>
<comment type="caution">
    <text evidence="10">The sequence shown here is derived from an EMBL/GenBank/DDBJ whole genome shotgun (WGS) entry which is preliminary data.</text>
</comment>
<comment type="subcellular location">
    <subcellularLocation>
        <location evidence="1 5">Bacterial flagellum basal body</location>
    </subcellularLocation>
</comment>
<feature type="domain" description="Flagellar hook protein FlgE/F/G-like D1" evidence="9">
    <location>
        <begin position="96"/>
        <end position="169"/>
    </location>
</feature>
<reference evidence="10 11" key="1">
    <citation type="submission" date="2024-07" db="EMBL/GenBank/DDBJ databases">
        <title>Draft Genome Sequence of Ferrimicrobium acidiphilum Strain YE2023, Isolated from a Pulp of Bioleach Reactor.</title>
        <authorList>
            <person name="Elkina Y.A."/>
            <person name="Bulaeva A.G."/>
            <person name="Beletsky A.V."/>
            <person name="Mardanov A.V."/>
        </authorList>
    </citation>
    <scope>NUCLEOTIDE SEQUENCE [LARGE SCALE GENOMIC DNA]</scope>
    <source>
        <strain evidence="10 11">YE2023</strain>
    </source>
</reference>